<dbReference type="SUPFAM" id="SSF48498">
    <property type="entry name" value="Tetracyclin repressor-like, C-terminal domain"/>
    <property type="match status" value="1"/>
</dbReference>
<keyword evidence="3 5" id="KW-0238">DNA-binding</keyword>
<keyword evidence="2" id="KW-0805">Transcription regulation</keyword>
<dbReference type="Proteomes" id="UP001589627">
    <property type="component" value="Unassembled WGS sequence"/>
</dbReference>
<dbReference type="InterPro" id="IPR009057">
    <property type="entry name" value="Homeodomain-like_sf"/>
</dbReference>
<sequence>MPRDTDPITTSVWVRPSRARRGEQPTLSREQIVHAAIELLDAEGIGGLSMRRLGAKLGAGTTSLYWYVAHKDELLELVLDEVMGEIELPDPSAADWRSAVSDAVRSVRAVILRHTWMAGLYGTHPAIGPQSMRLSDRLIAVLTAAGFSGLELAHASSLLMSHALGSAVMDVAMHTATTLSGKDANELVQQLEPYFDRIAEEYPSYTKWWSQNKDADMEQMREEGFEFGLQRLLDGLESWLRSDG</sequence>
<dbReference type="InterPro" id="IPR050109">
    <property type="entry name" value="HTH-type_TetR-like_transc_reg"/>
</dbReference>
<evidence type="ECO:0000256" key="5">
    <source>
        <dbReference type="PROSITE-ProRule" id="PRU00335"/>
    </source>
</evidence>
<keyword evidence="1" id="KW-0678">Repressor</keyword>
<feature type="DNA-binding region" description="H-T-H motif" evidence="5">
    <location>
        <begin position="49"/>
        <end position="68"/>
    </location>
</feature>
<dbReference type="Pfam" id="PF00440">
    <property type="entry name" value="TetR_N"/>
    <property type="match status" value="1"/>
</dbReference>
<proteinExistence type="predicted"/>
<dbReference type="InterPro" id="IPR001647">
    <property type="entry name" value="HTH_TetR"/>
</dbReference>
<dbReference type="InterPro" id="IPR003012">
    <property type="entry name" value="Tet_transcr_reg_TetR"/>
</dbReference>
<protein>
    <submittedName>
        <fullName evidence="7">TetR/AcrR family transcriptional regulator</fullName>
    </submittedName>
</protein>
<dbReference type="PANTHER" id="PTHR30055">
    <property type="entry name" value="HTH-TYPE TRANSCRIPTIONAL REGULATOR RUTR"/>
    <property type="match status" value="1"/>
</dbReference>
<comment type="caution">
    <text evidence="7">The sequence shown here is derived from an EMBL/GenBank/DDBJ whole genome shotgun (WGS) entry which is preliminary data.</text>
</comment>
<evidence type="ECO:0000313" key="7">
    <source>
        <dbReference type="EMBL" id="MFB9839079.1"/>
    </source>
</evidence>
<dbReference type="RefSeq" id="WP_378212154.1">
    <property type="nucleotide sequence ID" value="NZ_JBHLZP010000632.1"/>
</dbReference>
<accession>A0ABV5YVK4</accession>
<name>A0ABV5YVK4_9ACTN</name>
<evidence type="ECO:0000256" key="4">
    <source>
        <dbReference type="ARBA" id="ARBA00023163"/>
    </source>
</evidence>
<evidence type="ECO:0000259" key="6">
    <source>
        <dbReference type="PROSITE" id="PS50977"/>
    </source>
</evidence>
<dbReference type="Gene3D" id="1.10.10.60">
    <property type="entry name" value="Homeodomain-like"/>
    <property type="match status" value="1"/>
</dbReference>
<reference evidence="7 8" key="1">
    <citation type="submission" date="2024-09" db="EMBL/GenBank/DDBJ databases">
        <authorList>
            <person name="Sun Q."/>
            <person name="Mori K."/>
        </authorList>
    </citation>
    <scope>NUCLEOTIDE SEQUENCE [LARGE SCALE GENOMIC DNA]</scope>
    <source>
        <strain evidence="7 8">TBRC 0563</strain>
    </source>
</reference>
<gene>
    <name evidence="7" type="ORF">ACFFNX_43735</name>
</gene>
<dbReference type="PRINTS" id="PR00400">
    <property type="entry name" value="TETREPRESSOR"/>
</dbReference>
<evidence type="ECO:0000256" key="2">
    <source>
        <dbReference type="ARBA" id="ARBA00023015"/>
    </source>
</evidence>
<evidence type="ECO:0000256" key="3">
    <source>
        <dbReference type="ARBA" id="ARBA00023125"/>
    </source>
</evidence>
<dbReference type="Pfam" id="PF02909">
    <property type="entry name" value="TetR_C_1"/>
    <property type="match status" value="1"/>
</dbReference>
<dbReference type="Gene3D" id="1.10.357.10">
    <property type="entry name" value="Tetracycline Repressor, domain 2"/>
    <property type="match status" value="1"/>
</dbReference>
<organism evidence="7 8">
    <name type="scientific">Actinoallomurus acaciae</name>
    <dbReference type="NCBI Taxonomy" id="502577"/>
    <lineage>
        <taxon>Bacteria</taxon>
        <taxon>Bacillati</taxon>
        <taxon>Actinomycetota</taxon>
        <taxon>Actinomycetes</taxon>
        <taxon>Streptosporangiales</taxon>
        <taxon>Thermomonosporaceae</taxon>
        <taxon>Actinoallomurus</taxon>
    </lineage>
</organism>
<dbReference type="PANTHER" id="PTHR30055:SF151">
    <property type="entry name" value="TRANSCRIPTIONAL REGULATORY PROTEIN"/>
    <property type="match status" value="1"/>
</dbReference>
<keyword evidence="8" id="KW-1185">Reference proteome</keyword>
<feature type="domain" description="HTH tetR-type" evidence="6">
    <location>
        <begin position="26"/>
        <end position="86"/>
    </location>
</feature>
<dbReference type="PROSITE" id="PS50977">
    <property type="entry name" value="HTH_TETR_2"/>
    <property type="match status" value="1"/>
</dbReference>
<dbReference type="SUPFAM" id="SSF46689">
    <property type="entry name" value="Homeodomain-like"/>
    <property type="match status" value="1"/>
</dbReference>
<dbReference type="EMBL" id="JBHLZP010000632">
    <property type="protein sequence ID" value="MFB9839079.1"/>
    <property type="molecule type" value="Genomic_DNA"/>
</dbReference>
<dbReference type="InterPro" id="IPR004111">
    <property type="entry name" value="Repressor_TetR_C"/>
</dbReference>
<keyword evidence="4" id="KW-0804">Transcription</keyword>
<dbReference type="InterPro" id="IPR036271">
    <property type="entry name" value="Tet_transcr_reg_TetR-rel_C_sf"/>
</dbReference>
<evidence type="ECO:0000256" key="1">
    <source>
        <dbReference type="ARBA" id="ARBA00022491"/>
    </source>
</evidence>
<evidence type="ECO:0000313" key="8">
    <source>
        <dbReference type="Proteomes" id="UP001589627"/>
    </source>
</evidence>